<evidence type="ECO:0000256" key="9">
    <source>
        <dbReference type="RuleBase" id="RU000673"/>
    </source>
</evidence>
<feature type="binding site" evidence="8">
    <location>
        <position position="112"/>
    </location>
    <ligand>
        <name>tRNA</name>
        <dbReference type="ChEBI" id="CHEBI:17843"/>
    </ligand>
</feature>
<evidence type="ECO:0000256" key="2">
    <source>
        <dbReference type="ARBA" id="ARBA00022555"/>
    </source>
</evidence>
<feature type="site" description="Stabilizes the basic form of H active site to accept a proton" evidence="8">
    <location>
        <position position="91"/>
    </location>
</feature>
<dbReference type="FunFam" id="3.40.50.1470:FF:000001">
    <property type="entry name" value="Peptidyl-tRNA hydrolase"/>
    <property type="match status" value="1"/>
</dbReference>
<comment type="catalytic activity">
    <reaction evidence="6 8 9">
        <text>an N-acyl-L-alpha-aminoacyl-tRNA + H2O = an N-acyl-L-amino acid + a tRNA + H(+)</text>
        <dbReference type="Rhea" id="RHEA:54448"/>
        <dbReference type="Rhea" id="RHEA-COMP:10123"/>
        <dbReference type="Rhea" id="RHEA-COMP:13883"/>
        <dbReference type="ChEBI" id="CHEBI:15377"/>
        <dbReference type="ChEBI" id="CHEBI:15378"/>
        <dbReference type="ChEBI" id="CHEBI:59874"/>
        <dbReference type="ChEBI" id="CHEBI:78442"/>
        <dbReference type="ChEBI" id="CHEBI:138191"/>
        <dbReference type="EC" id="3.1.1.29"/>
    </reaction>
</comment>
<evidence type="ECO:0000256" key="3">
    <source>
        <dbReference type="ARBA" id="ARBA00022801"/>
    </source>
</evidence>
<dbReference type="EMBL" id="CWGI01000001">
    <property type="protein sequence ID" value="CRX37149.1"/>
    <property type="molecule type" value="Genomic_DNA"/>
</dbReference>
<dbReference type="PANTHER" id="PTHR17224">
    <property type="entry name" value="PEPTIDYL-TRNA HYDROLASE"/>
    <property type="match status" value="1"/>
</dbReference>
<protein>
    <recommendedName>
        <fullName evidence="7 8">Peptidyl-tRNA hydrolase</fullName>
        <shortName evidence="8">Pth</shortName>
        <ecNumber evidence="1 8">3.1.1.29</ecNumber>
    </recommendedName>
</protein>
<dbReference type="GO" id="GO:0005737">
    <property type="term" value="C:cytoplasm"/>
    <property type="evidence" value="ECO:0007669"/>
    <property type="project" value="UniProtKB-SubCell"/>
</dbReference>
<accession>A0A0G7ZNI3</accession>
<sequence length="191" mass="22222">MKLIVGLGNPGTNYNNTRHNLGFMIVDYFLKKHNLILDKFKFSGYYTIVNSEKEKYVIAKPHTYMNLSGEFIAKISSYFKIDVKDILIISDDKDQNIGEFKLKNSGSAGGHNGLKSIILNLNSSDFNRFKIGIGPFRKEYNLVNYVLNSFSKAELEILKNNFYLYFNIIEDYLKFDFKELQQKYNGKNFKK</sequence>
<organism evidence="11 12">
    <name type="scientific">Candidatus Hepatoplasma crinochetorum</name>
    <dbReference type="NCBI Taxonomy" id="295596"/>
    <lineage>
        <taxon>Bacteria</taxon>
        <taxon>Bacillati</taxon>
        <taxon>Mycoplasmatota</taxon>
        <taxon>Mollicutes</taxon>
        <taxon>Candidatus Hepatoplasmataceae</taxon>
        <taxon>Candidatus Hepatoplasma</taxon>
    </lineage>
</organism>
<feature type="active site" description="Proton acceptor" evidence="8">
    <location>
        <position position="19"/>
    </location>
</feature>
<comment type="function">
    <text evidence="8">Hydrolyzes ribosome-free peptidyl-tRNAs (with 1 or more amino acids incorporated), which drop off the ribosome during protein synthesis, or as a result of ribosome stalling.</text>
</comment>
<evidence type="ECO:0000256" key="8">
    <source>
        <dbReference type="HAMAP-Rule" id="MF_00083"/>
    </source>
</evidence>
<keyword evidence="4 8" id="KW-0694">RNA-binding</keyword>
<dbReference type="PANTHER" id="PTHR17224:SF1">
    <property type="entry name" value="PEPTIDYL-TRNA HYDROLASE"/>
    <property type="match status" value="1"/>
</dbReference>
<dbReference type="AlphaFoldDB" id="A0A0G7ZNI3"/>
<dbReference type="GO" id="GO:0072344">
    <property type="term" value="P:rescue of stalled ribosome"/>
    <property type="evidence" value="ECO:0007669"/>
    <property type="project" value="UniProtKB-UniRule"/>
</dbReference>
<feature type="binding site" evidence="8">
    <location>
        <position position="66"/>
    </location>
    <ligand>
        <name>tRNA</name>
        <dbReference type="ChEBI" id="CHEBI:17843"/>
    </ligand>
</feature>
<dbReference type="CDD" id="cd00462">
    <property type="entry name" value="PTH"/>
    <property type="match status" value="1"/>
</dbReference>
<feature type="site" description="Discriminates between blocked and unblocked aminoacyl-tRNA" evidence="8">
    <location>
        <position position="9"/>
    </location>
</feature>
<gene>
    <name evidence="8" type="primary">pth</name>
    <name evidence="11" type="ORF">HEPPS_03680</name>
</gene>
<dbReference type="InterPro" id="IPR001328">
    <property type="entry name" value="Pept_tRNA_hydro"/>
</dbReference>
<dbReference type="NCBIfam" id="TIGR00447">
    <property type="entry name" value="pth"/>
    <property type="match status" value="1"/>
</dbReference>
<evidence type="ECO:0000256" key="5">
    <source>
        <dbReference type="ARBA" id="ARBA00038063"/>
    </source>
</evidence>
<evidence type="ECO:0000256" key="6">
    <source>
        <dbReference type="ARBA" id="ARBA00048707"/>
    </source>
</evidence>
<proteinExistence type="inferred from homology"/>
<comment type="function">
    <text evidence="8">Catalyzes the release of premature peptidyl moieties from peptidyl-tRNA molecules trapped in stalled 50S ribosomal subunits, and thus maintains levels of free tRNAs and 50S ribosomes.</text>
</comment>
<dbReference type="EC" id="3.1.1.29" evidence="1 8"/>
<evidence type="ECO:0000313" key="12">
    <source>
        <dbReference type="Proteomes" id="UP000242141"/>
    </source>
</evidence>
<dbReference type="GO" id="GO:0006515">
    <property type="term" value="P:protein quality control for misfolded or incompletely synthesized proteins"/>
    <property type="evidence" value="ECO:0007669"/>
    <property type="project" value="UniProtKB-UniRule"/>
</dbReference>
<dbReference type="GO" id="GO:0000049">
    <property type="term" value="F:tRNA binding"/>
    <property type="evidence" value="ECO:0007669"/>
    <property type="project" value="UniProtKB-UniRule"/>
</dbReference>
<keyword evidence="8" id="KW-0963">Cytoplasm</keyword>
<evidence type="ECO:0000256" key="10">
    <source>
        <dbReference type="RuleBase" id="RU004320"/>
    </source>
</evidence>
<dbReference type="GO" id="GO:0004045">
    <property type="term" value="F:peptidyl-tRNA hydrolase activity"/>
    <property type="evidence" value="ECO:0007669"/>
    <property type="project" value="UniProtKB-UniRule"/>
</dbReference>
<dbReference type="InterPro" id="IPR018171">
    <property type="entry name" value="Pept_tRNA_hydro_CS"/>
</dbReference>
<dbReference type="HAMAP" id="MF_00083">
    <property type="entry name" value="Pept_tRNA_hydro_bact"/>
    <property type="match status" value="1"/>
</dbReference>
<keyword evidence="12" id="KW-1185">Reference proteome</keyword>
<keyword evidence="2 8" id="KW-0820">tRNA-binding</keyword>
<comment type="subcellular location">
    <subcellularLocation>
        <location evidence="8">Cytoplasm</location>
    </subcellularLocation>
</comment>
<evidence type="ECO:0000256" key="4">
    <source>
        <dbReference type="ARBA" id="ARBA00022884"/>
    </source>
</evidence>
<evidence type="ECO:0000313" key="11">
    <source>
        <dbReference type="EMBL" id="CRX37149.1"/>
    </source>
</evidence>
<feature type="binding site" evidence="8">
    <location>
        <position position="64"/>
    </location>
    <ligand>
        <name>tRNA</name>
        <dbReference type="ChEBI" id="CHEBI:17843"/>
    </ligand>
</feature>
<dbReference type="SUPFAM" id="SSF53178">
    <property type="entry name" value="Peptidyl-tRNA hydrolase-like"/>
    <property type="match status" value="1"/>
</dbReference>
<keyword evidence="3 8" id="KW-0378">Hydrolase</keyword>
<dbReference type="Pfam" id="PF01195">
    <property type="entry name" value="Pept_tRNA_hydro"/>
    <property type="match status" value="1"/>
</dbReference>
<comment type="subunit">
    <text evidence="8">Monomer.</text>
</comment>
<evidence type="ECO:0000256" key="1">
    <source>
        <dbReference type="ARBA" id="ARBA00013260"/>
    </source>
</evidence>
<dbReference type="InterPro" id="IPR036416">
    <property type="entry name" value="Pept_tRNA_hydro_sf"/>
</dbReference>
<dbReference type="Proteomes" id="UP000242141">
    <property type="component" value="Unassembled WGS sequence"/>
</dbReference>
<evidence type="ECO:0000256" key="7">
    <source>
        <dbReference type="ARBA" id="ARBA00050038"/>
    </source>
</evidence>
<dbReference type="Gene3D" id="3.40.50.1470">
    <property type="entry name" value="Peptidyl-tRNA hydrolase"/>
    <property type="match status" value="1"/>
</dbReference>
<dbReference type="PROSITE" id="PS01195">
    <property type="entry name" value="PEPT_TRNA_HYDROL_1"/>
    <property type="match status" value="1"/>
</dbReference>
<dbReference type="PROSITE" id="PS01196">
    <property type="entry name" value="PEPT_TRNA_HYDROL_2"/>
    <property type="match status" value="1"/>
</dbReference>
<feature type="binding site" evidence="8">
    <location>
        <position position="14"/>
    </location>
    <ligand>
        <name>tRNA</name>
        <dbReference type="ChEBI" id="CHEBI:17843"/>
    </ligand>
</feature>
<name>A0A0G7ZNI3_9MOLU</name>
<reference evidence="12" key="1">
    <citation type="submission" date="2015-05" db="EMBL/GenBank/DDBJ databases">
        <authorList>
            <person name="Collingro A."/>
        </authorList>
    </citation>
    <scope>NUCLEOTIDE SEQUENCE [LARGE SCALE GENOMIC DNA]</scope>
    <source>
        <strain evidence="12">Ps</strain>
    </source>
</reference>
<comment type="similarity">
    <text evidence="5 8 10">Belongs to the PTH family.</text>
</comment>